<dbReference type="AlphaFoldDB" id="A0A9P6CSH8"/>
<protein>
    <submittedName>
        <fullName evidence="2">Uncharacterized protein</fullName>
    </submittedName>
</protein>
<keyword evidence="3" id="KW-1185">Reference proteome</keyword>
<gene>
    <name evidence="2" type="ORF">BDN70DRAFT_901973</name>
</gene>
<comment type="caution">
    <text evidence="2">The sequence shown here is derived from an EMBL/GenBank/DDBJ whole genome shotgun (WGS) entry which is preliminary data.</text>
</comment>
<evidence type="ECO:0000313" key="2">
    <source>
        <dbReference type="EMBL" id="KAF9470603.1"/>
    </source>
</evidence>
<accession>A0A9P6CSH8</accession>
<organism evidence="2 3">
    <name type="scientific">Pholiota conissans</name>
    <dbReference type="NCBI Taxonomy" id="109636"/>
    <lineage>
        <taxon>Eukaryota</taxon>
        <taxon>Fungi</taxon>
        <taxon>Dikarya</taxon>
        <taxon>Basidiomycota</taxon>
        <taxon>Agaricomycotina</taxon>
        <taxon>Agaricomycetes</taxon>
        <taxon>Agaricomycetidae</taxon>
        <taxon>Agaricales</taxon>
        <taxon>Agaricineae</taxon>
        <taxon>Strophariaceae</taxon>
        <taxon>Pholiota</taxon>
    </lineage>
</organism>
<evidence type="ECO:0000313" key="3">
    <source>
        <dbReference type="Proteomes" id="UP000807469"/>
    </source>
</evidence>
<sequence length="349" mass="39243">MNNGTAGFEENFRAPSPVSTPALNWLAMPLLGAPTHASPAQHTQLFSSSSCETSGSSIFSRPSIDSLGYRTTSWSSGEADQARRSSGIEERCYALQRENLDLNKQLAVWKAKFETIQTAYSLLLERVPEASNIQHRKLNPEDYKLIDYWYKHQWMSSSGDRITEISGKAGNENDDDGVEVNTEEAEGLWSVPCTQRGQSRSRAGINVSMRYIQDKDGQVIDGHRAREIRIHARAIFVGFASQGKQFSSWGDADAVSRRTFYNEMASRFEELQYCDLDWKAEQIAIDTYPGWKVTWLKKKKKTLDEKSGLKRPHQEFGVEESDPKRLKAAESTSTPSFPPSETPVVTNAE</sequence>
<evidence type="ECO:0000256" key="1">
    <source>
        <dbReference type="SAM" id="MobiDB-lite"/>
    </source>
</evidence>
<proteinExistence type="predicted"/>
<dbReference type="Proteomes" id="UP000807469">
    <property type="component" value="Unassembled WGS sequence"/>
</dbReference>
<dbReference type="OrthoDB" id="3235325at2759"/>
<reference evidence="2" key="1">
    <citation type="submission" date="2020-11" db="EMBL/GenBank/DDBJ databases">
        <authorList>
            <consortium name="DOE Joint Genome Institute"/>
            <person name="Ahrendt S."/>
            <person name="Riley R."/>
            <person name="Andreopoulos W."/>
            <person name="Labutti K."/>
            <person name="Pangilinan J."/>
            <person name="Ruiz-Duenas F.J."/>
            <person name="Barrasa J.M."/>
            <person name="Sanchez-Garcia M."/>
            <person name="Camarero S."/>
            <person name="Miyauchi S."/>
            <person name="Serrano A."/>
            <person name="Linde D."/>
            <person name="Babiker R."/>
            <person name="Drula E."/>
            <person name="Ayuso-Fernandez I."/>
            <person name="Pacheco R."/>
            <person name="Padilla G."/>
            <person name="Ferreira P."/>
            <person name="Barriuso J."/>
            <person name="Kellner H."/>
            <person name="Castanera R."/>
            <person name="Alfaro M."/>
            <person name="Ramirez L."/>
            <person name="Pisabarro A.G."/>
            <person name="Kuo A."/>
            <person name="Tritt A."/>
            <person name="Lipzen A."/>
            <person name="He G."/>
            <person name="Yan M."/>
            <person name="Ng V."/>
            <person name="Cullen D."/>
            <person name="Martin F."/>
            <person name="Rosso M.-N."/>
            <person name="Henrissat B."/>
            <person name="Hibbett D."/>
            <person name="Martinez A.T."/>
            <person name="Grigoriev I.V."/>
        </authorList>
    </citation>
    <scope>NUCLEOTIDE SEQUENCE</scope>
    <source>
        <strain evidence="2">CIRM-BRFM 674</strain>
    </source>
</reference>
<feature type="region of interest" description="Disordered" evidence="1">
    <location>
        <begin position="302"/>
        <end position="349"/>
    </location>
</feature>
<feature type="compositionally biased region" description="Basic and acidic residues" evidence="1">
    <location>
        <begin position="302"/>
        <end position="328"/>
    </location>
</feature>
<name>A0A9P6CSH8_9AGAR</name>
<dbReference type="EMBL" id="MU155912">
    <property type="protein sequence ID" value="KAF9470603.1"/>
    <property type="molecule type" value="Genomic_DNA"/>
</dbReference>